<dbReference type="Proteomes" id="UP000789738">
    <property type="component" value="Unassembled WGS sequence"/>
</dbReference>
<name>A0AA86JVN1_9CLOT</name>
<gene>
    <name evidence="1" type="ORF">CNEO_41834</name>
</gene>
<dbReference type="EMBL" id="CAKJVE010000004">
    <property type="protein sequence ID" value="CAG9705392.1"/>
    <property type="molecule type" value="Genomic_DNA"/>
</dbReference>
<reference evidence="1" key="1">
    <citation type="submission" date="2021-10" db="EMBL/GenBank/DDBJ databases">
        <authorList>
            <person name="Mesa V."/>
        </authorList>
    </citation>
    <scope>NUCLEOTIDE SEQUENCE</scope>
    <source>
        <strain evidence="1">CC3_PB</strain>
    </source>
</reference>
<evidence type="ECO:0000313" key="1">
    <source>
        <dbReference type="EMBL" id="CAG9705392.1"/>
    </source>
</evidence>
<protein>
    <submittedName>
        <fullName evidence="1">Uncharacterized protein</fullName>
    </submittedName>
</protein>
<dbReference type="RefSeq" id="WP_210886370.1">
    <property type="nucleotide sequence ID" value="NZ_CAKJVF010000182.1"/>
</dbReference>
<sequence>MNEVKQLKHDDLISYEEAVKIGVREAINYIKQQEYQKTTKRYDRRLRNTGLLLKNYRKLKIHNKETERSMKEIKNENAIDILDDIESINDEEQYIQSISRTKKRTNIILRHIDKMLKYYKAISECENDNKVRGYKIIYRLYIQQLGEREKTPTYESVAEEFNISERTVSRDVKEAIKDLSGLFFGIDGIKL</sequence>
<comment type="caution">
    <text evidence="1">The sequence shown here is derived from an EMBL/GenBank/DDBJ whole genome shotgun (WGS) entry which is preliminary data.</text>
</comment>
<accession>A0AA86JVN1</accession>
<proteinExistence type="predicted"/>
<evidence type="ECO:0000313" key="2">
    <source>
        <dbReference type="Proteomes" id="UP000789738"/>
    </source>
</evidence>
<organism evidence="1 2">
    <name type="scientific">Clostridium neonatale</name>
    <dbReference type="NCBI Taxonomy" id="137838"/>
    <lineage>
        <taxon>Bacteria</taxon>
        <taxon>Bacillati</taxon>
        <taxon>Bacillota</taxon>
        <taxon>Clostridia</taxon>
        <taxon>Eubacteriales</taxon>
        <taxon>Clostridiaceae</taxon>
        <taxon>Clostridium</taxon>
    </lineage>
</organism>
<dbReference type="AlphaFoldDB" id="A0AA86JVN1"/>